<proteinExistence type="predicted"/>
<evidence type="ECO:0000313" key="2">
    <source>
        <dbReference type="Proteomes" id="UP000182719"/>
    </source>
</evidence>
<dbReference type="AlphaFoldDB" id="A0A1H7TZE3"/>
<dbReference type="EMBL" id="FOAP01000009">
    <property type="protein sequence ID" value="SEL90121.1"/>
    <property type="molecule type" value="Genomic_DNA"/>
</dbReference>
<dbReference type="Gene3D" id="1.10.1780.10">
    <property type="entry name" value="Clp, N-terminal domain"/>
    <property type="match status" value="1"/>
</dbReference>
<keyword evidence="2" id="KW-1185">Reference proteome</keyword>
<protein>
    <submittedName>
        <fullName evidence="1">Uncharacterized protein</fullName>
    </submittedName>
</protein>
<gene>
    <name evidence="1" type="ORF">SAMN05444354_109241</name>
</gene>
<organism evidence="1 2">
    <name type="scientific">Stigmatella aurantiaca</name>
    <dbReference type="NCBI Taxonomy" id="41"/>
    <lineage>
        <taxon>Bacteria</taxon>
        <taxon>Pseudomonadati</taxon>
        <taxon>Myxococcota</taxon>
        <taxon>Myxococcia</taxon>
        <taxon>Myxococcales</taxon>
        <taxon>Cystobacterineae</taxon>
        <taxon>Archangiaceae</taxon>
        <taxon>Stigmatella</taxon>
    </lineage>
</organism>
<dbReference type="Gene3D" id="1.25.10.10">
    <property type="entry name" value="Leucine-rich Repeat Variant"/>
    <property type="match status" value="1"/>
</dbReference>
<dbReference type="InterPro" id="IPR036628">
    <property type="entry name" value="Clp_N_dom_sf"/>
</dbReference>
<dbReference type="Proteomes" id="UP000182719">
    <property type="component" value="Unassembled WGS sequence"/>
</dbReference>
<accession>A0A1H7TZE3</accession>
<evidence type="ECO:0000313" key="1">
    <source>
        <dbReference type="EMBL" id="SEL90121.1"/>
    </source>
</evidence>
<name>A0A1H7TZE3_STIAU</name>
<dbReference type="InterPro" id="IPR011989">
    <property type="entry name" value="ARM-like"/>
</dbReference>
<reference evidence="2" key="1">
    <citation type="submission" date="2016-10" db="EMBL/GenBank/DDBJ databases">
        <authorList>
            <person name="Varghese N."/>
            <person name="Submissions S."/>
        </authorList>
    </citation>
    <scope>NUCLEOTIDE SEQUENCE [LARGE SCALE GENOMIC DNA]</scope>
    <source>
        <strain evidence="2">DSM 17044</strain>
    </source>
</reference>
<sequence>MTSDWSAYAQEQGFGRELGEVLVRAARASRGPYLTTGDLLQSLVRDTGPAGMACTALGLGPGRIERPLEELAVSPEPPAAQAPALSAPASEVFFHTQDESDMLGLQTSGALLLALRLDRRGLPTAPGVAPASPGHGELVLEMLGIERPGLRRAVLEAVAQTHPDTRGWDARCEAYLRLSRFHLACTDAQGRRHGQEIPAPVREEAACLPAMALHYLQASPEDLRWLSHALYDGQKKWFVVRLVRMTESLPPALLEPLLCAALFEQDANRNRHFVEAAVRAVGNASVFERLLGYMRLGDEAEKAGAMRALYWCSPPDAAAGREVARGLLDAFLRETDLDVRRSAISNLAGIAWSTLDAGLQGQMREVLKAAASHPDVYIRHRADFIRSEAQGALPIKGWPR</sequence>